<dbReference type="GO" id="GO:0071555">
    <property type="term" value="P:cell wall organization"/>
    <property type="evidence" value="ECO:0007669"/>
    <property type="project" value="UniProtKB-KW"/>
</dbReference>
<dbReference type="Proteomes" id="UP000176893">
    <property type="component" value="Unassembled WGS sequence"/>
</dbReference>
<organism evidence="7 8">
    <name type="scientific">Candidatus Yanofskybacteria bacterium RIFCSPHIGHO2_01_FULL_41_26</name>
    <dbReference type="NCBI Taxonomy" id="1802661"/>
    <lineage>
        <taxon>Bacteria</taxon>
        <taxon>Candidatus Yanofskyibacteriota</taxon>
    </lineage>
</organism>
<keyword evidence="4" id="KW-0573">Peptidoglycan synthesis</keyword>
<evidence type="ECO:0000313" key="8">
    <source>
        <dbReference type="Proteomes" id="UP000176893"/>
    </source>
</evidence>
<evidence type="ECO:0000256" key="2">
    <source>
        <dbReference type="ARBA" id="ARBA00022679"/>
    </source>
</evidence>
<evidence type="ECO:0008006" key="9">
    <source>
        <dbReference type="Google" id="ProtNLM"/>
    </source>
</evidence>
<comment type="similarity">
    <text evidence="1">Belongs to the FemABX family.</text>
</comment>
<dbReference type="Pfam" id="PF02388">
    <property type="entry name" value="FemAB"/>
    <property type="match status" value="1"/>
</dbReference>
<comment type="caution">
    <text evidence="7">The sequence shown here is derived from an EMBL/GenBank/DDBJ whole genome shotgun (WGS) entry which is preliminary data.</text>
</comment>
<dbReference type="InterPro" id="IPR003447">
    <property type="entry name" value="FEMABX"/>
</dbReference>
<keyword evidence="2" id="KW-0808">Transferase</keyword>
<dbReference type="PROSITE" id="PS51191">
    <property type="entry name" value="FEMABX"/>
    <property type="match status" value="1"/>
</dbReference>
<accession>A0A1F8EEE2</accession>
<reference evidence="7 8" key="1">
    <citation type="journal article" date="2016" name="Nat. Commun.">
        <title>Thousands of microbial genomes shed light on interconnected biogeochemical processes in an aquifer system.</title>
        <authorList>
            <person name="Anantharaman K."/>
            <person name="Brown C.T."/>
            <person name="Hug L.A."/>
            <person name="Sharon I."/>
            <person name="Castelle C.J."/>
            <person name="Probst A.J."/>
            <person name="Thomas B.C."/>
            <person name="Singh A."/>
            <person name="Wilkins M.J."/>
            <person name="Karaoz U."/>
            <person name="Brodie E.L."/>
            <person name="Williams K.H."/>
            <person name="Hubbard S.S."/>
            <person name="Banfield J.F."/>
        </authorList>
    </citation>
    <scope>NUCLEOTIDE SEQUENCE [LARGE SCALE GENOMIC DNA]</scope>
</reference>
<dbReference type="InterPro" id="IPR050644">
    <property type="entry name" value="PG_Glycine_Bridge_Synth"/>
</dbReference>
<dbReference type="EMBL" id="MGJB01000001">
    <property type="protein sequence ID" value="OGM99233.1"/>
    <property type="molecule type" value="Genomic_DNA"/>
</dbReference>
<dbReference type="Gene3D" id="3.40.630.30">
    <property type="match status" value="2"/>
</dbReference>
<dbReference type="InterPro" id="IPR016181">
    <property type="entry name" value="Acyl_CoA_acyltransferase"/>
</dbReference>
<dbReference type="GO" id="GO:0016755">
    <property type="term" value="F:aminoacyltransferase activity"/>
    <property type="evidence" value="ECO:0007669"/>
    <property type="project" value="InterPro"/>
</dbReference>
<gene>
    <name evidence="7" type="ORF">A2649_03780</name>
</gene>
<proteinExistence type="inferred from homology"/>
<dbReference type="AlphaFoldDB" id="A0A1F8EEE2"/>
<evidence type="ECO:0000256" key="6">
    <source>
        <dbReference type="ARBA" id="ARBA00023316"/>
    </source>
</evidence>
<dbReference type="STRING" id="1802661.A2649_03780"/>
<evidence type="ECO:0000256" key="5">
    <source>
        <dbReference type="ARBA" id="ARBA00023315"/>
    </source>
</evidence>
<dbReference type="PANTHER" id="PTHR36174">
    <property type="entry name" value="LIPID II:GLYCINE GLYCYLTRANSFERASE"/>
    <property type="match status" value="1"/>
</dbReference>
<dbReference type="GO" id="GO:0009252">
    <property type="term" value="P:peptidoglycan biosynthetic process"/>
    <property type="evidence" value="ECO:0007669"/>
    <property type="project" value="UniProtKB-KW"/>
</dbReference>
<evidence type="ECO:0000256" key="4">
    <source>
        <dbReference type="ARBA" id="ARBA00022984"/>
    </source>
</evidence>
<keyword evidence="6" id="KW-0961">Cell wall biogenesis/degradation</keyword>
<evidence type="ECO:0000256" key="3">
    <source>
        <dbReference type="ARBA" id="ARBA00022960"/>
    </source>
</evidence>
<evidence type="ECO:0000313" key="7">
    <source>
        <dbReference type="EMBL" id="OGM99233.1"/>
    </source>
</evidence>
<evidence type="ECO:0000256" key="1">
    <source>
        <dbReference type="ARBA" id="ARBA00009943"/>
    </source>
</evidence>
<keyword evidence="5" id="KW-0012">Acyltransferase</keyword>
<protein>
    <recommendedName>
        <fullName evidence="9">BioF2-like acetyltransferase domain-containing protein</fullName>
    </recommendedName>
</protein>
<keyword evidence="3" id="KW-0133">Cell shape</keyword>
<dbReference type="GO" id="GO:0008360">
    <property type="term" value="P:regulation of cell shape"/>
    <property type="evidence" value="ECO:0007669"/>
    <property type="project" value="UniProtKB-KW"/>
</dbReference>
<name>A0A1F8EEE2_9BACT</name>
<dbReference type="PANTHER" id="PTHR36174:SF1">
    <property type="entry name" value="LIPID II:GLYCINE GLYCYLTRANSFERASE"/>
    <property type="match status" value="1"/>
</dbReference>
<sequence length="315" mass="36830">MIKSFLQTQEWLDFQKYIGRKTWRFDDGKIKANIIQHDLPFGKNYLYIPHGPEINFNVITGTINNEVAKFVAYLKNLAKDQKSIFIKIEPLDDKVPEAIHNLSTSWRIKRSVKEIQPHKTVVLDLQKSEEELLAEMHHKTRYNIKVAEKYGVVVKDSLSAGEAGKDLDTFWKLLKKTTKRDRFGSHSKEYYKKLVEYFQQGEMRVDLVLAYHQDKAVAGALMMTYGDICYYLHGASDYDARSMMAPYALHWENIKTLQASGCKFYDLWGIDSQRWPGVTRFKLGWGGREVEYSGSFDLPVSRFWYFTYKVARKVF</sequence>
<dbReference type="SUPFAM" id="SSF55729">
    <property type="entry name" value="Acyl-CoA N-acyltransferases (Nat)"/>
    <property type="match status" value="2"/>
</dbReference>